<evidence type="ECO:0000313" key="1">
    <source>
        <dbReference type="EMBL" id="QDX27340.1"/>
    </source>
</evidence>
<proteinExistence type="predicted"/>
<keyword evidence="2" id="KW-1185">Reference proteome</keyword>
<organism evidence="1 2">
    <name type="scientific">Sphingomonas suaedae</name>
    <dbReference type="NCBI Taxonomy" id="2599297"/>
    <lineage>
        <taxon>Bacteria</taxon>
        <taxon>Pseudomonadati</taxon>
        <taxon>Pseudomonadota</taxon>
        <taxon>Alphaproteobacteria</taxon>
        <taxon>Sphingomonadales</taxon>
        <taxon>Sphingomonadaceae</taxon>
        <taxon>Sphingomonas</taxon>
    </lineage>
</organism>
<dbReference type="OrthoDB" id="7916272at2"/>
<dbReference type="KEGG" id="ssua:FPZ54_15895"/>
<gene>
    <name evidence="1" type="ORF">FPZ54_15895</name>
</gene>
<accession>A0A518RIU6</accession>
<sequence>MSDPFANLADTVSAPATRAVAVTPHDSNPLTDSPKALYVGTGGNITMRGVNCTADTLWKNVPAGTVLPFRARYVRATGTSAADLLALY</sequence>
<name>A0A518RIU6_9SPHN</name>
<dbReference type="RefSeq" id="WP_145848788.1">
    <property type="nucleotide sequence ID" value="NZ_CP042239.1"/>
</dbReference>
<evidence type="ECO:0000313" key="2">
    <source>
        <dbReference type="Proteomes" id="UP000318055"/>
    </source>
</evidence>
<dbReference type="EMBL" id="CP042239">
    <property type="protein sequence ID" value="QDX27340.1"/>
    <property type="molecule type" value="Genomic_DNA"/>
</dbReference>
<protein>
    <submittedName>
        <fullName evidence="1">Uncharacterized protein</fullName>
    </submittedName>
</protein>
<dbReference type="AlphaFoldDB" id="A0A518RIU6"/>
<dbReference type="Proteomes" id="UP000318055">
    <property type="component" value="Chromosome"/>
</dbReference>
<reference evidence="1 2" key="1">
    <citation type="submission" date="2019-07" db="EMBL/GenBank/DDBJ databases">
        <title>Sphingomonas alkalisoli sp. nov., isolated from rhizosphere soil of Suaedae salsa.</title>
        <authorList>
            <person name="Zhang H."/>
            <person name="Xu L."/>
            <person name="Zhang J.-X."/>
            <person name="Sun J.-Q."/>
        </authorList>
    </citation>
    <scope>NUCLEOTIDE SEQUENCE [LARGE SCALE GENOMIC DNA]</scope>
    <source>
        <strain evidence="1 2">XS-10</strain>
    </source>
</reference>